<dbReference type="PANTHER" id="PTHR30055">
    <property type="entry name" value="HTH-TYPE TRANSCRIPTIONAL REGULATOR RUTR"/>
    <property type="match status" value="1"/>
</dbReference>
<organism evidence="6 7">
    <name type="scientific">Amycolatopsis vancoresmycina DSM 44592</name>
    <dbReference type="NCBI Taxonomy" id="1292037"/>
    <lineage>
        <taxon>Bacteria</taxon>
        <taxon>Bacillati</taxon>
        <taxon>Actinomycetota</taxon>
        <taxon>Actinomycetes</taxon>
        <taxon>Pseudonocardiales</taxon>
        <taxon>Pseudonocardiaceae</taxon>
        <taxon>Amycolatopsis</taxon>
    </lineage>
</organism>
<keyword evidence="2 4" id="KW-0238">DNA-binding</keyword>
<dbReference type="SUPFAM" id="SSF46689">
    <property type="entry name" value="Homeodomain-like"/>
    <property type="match status" value="1"/>
</dbReference>
<evidence type="ECO:0000259" key="5">
    <source>
        <dbReference type="PROSITE" id="PS50977"/>
    </source>
</evidence>
<dbReference type="InterPro" id="IPR001647">
    <property type="entry name" value="HTH_TetR"/>
</dbReference>
<dbReference type="InterPro" id="IPR009057">
    <property type="entry name" value="Homeodomain-like_sf"/>
</dbReference>
<evidence type="ECO:0000256" key="2">
    <source>
        <dbReference type="ARBA" id="ARBA00023125"/>
    </source>
</evidence>
<reference evidence="6 7" key="1">
    <citation type="submission" date="2013-02" db="EMBL/GenBank/DDBJ databases">
        <title>Draft genome sequence of Amycolatopsis vancoresmycina strain DSM 44592T.</title>
        <authorList>
            <person name="Kumar S."/>
            <person name="Kaur N."/>
            <person name="Kaur C."/>
            <person name="Raghava G.P.S."/>
            <person name="Mayilraj S."/>
        </authorList>
    </citation>
    <scope>NUCLEOTIDE SEQUENCE [LARGE SCALE GENOMIC DNA]</scope>
    <source>
        <strain evidence="6 7">DSM 44592</strain>
    </source>
</reference>
<dbReference type="Gene3D" id="1.10.357.10">
    <property type="entry name" value="Tetracycline Repressor, domain 2"/>
    <property type="match status" value="1"/>
</dbReference>
<dbReference type="Proteomes" id="UP000014139">
    <property type="component" value="Unassembled WGS sequence"/>
</dbReference>
<dbReference type="SUPFAM" id="SSF48498">
    <property type="entry name" value="Tetracyclin repressor-like, C-terminal domain"/>
    <property type="match status" value="1"/>
</dbReference>
<evidence type="ECO:0000313" key="7">
    <source>
        <dbReference type="Proteomes" id="UP000014139"/>
    </source>
</evidence>
<dbReference type="GO" id="GO:0000976">
    <property type="term" value="F:transcription cis-regulatory region binding"/>
    <property type="evidence" value="ECO:0007669"/>
    <property type="project" value="TreeGrafter"/>
</dbReference>
<comment type="caution">
    <text evidence="6">The sequence shown here is derived from an EMBL/GenBank/DDBJ whole genome shotgun (WGS) entry which is preliminary data.</text>
</comment>
<keyword evidence="7" id="KW-1185">Reference proteome</keyword>
<dbReference type="InterPro" id="IPR050109">
    <property type="entry name" value="HTH-type_TetR-like_transc_reg"/>
</dbReference>
<sequence>MDHQQRRGEIAEALFRVVARGGVPAVTLRAVAAEAGISMNLVQYYFPAKEAMLRFAWRRVVELSVERAAAEVGRALETGDERAVVRAYLAAVLPSDDRTRLLAAVQIAYFAADVTRGGPHPDEEALLPHLVRGLTEQIAVAQRGKRVSAALDAGMEAGALATMAAGLVTGILGGAYTAEAAFALVDYRIAQLFRP</sequence>
<dbReference type="GO" id="GO:0003700">
    <property type="term" value="F:DNA-binding transcription factor activity"/>
    <property type="evidence" value="ECO:0007669"/>
    <property type="project" value="TreeGrafter"/>
</dbReference>
<feature type="DNA-binding region" description="H-T-H motif" evidence="4">
    <location>
        <begin position="27"/>
        <end position="46"/>
    </location>
</feature>
<dbReference type="eggNOG" id="COG1309">
    <property type="taxonomic scope" value="Bacteria"/>
</dbReference>
<evidence type="ECO:0000256" key="3">
    <source>
        <dbReference type="ARBA" id="ARBA00023163"/>
    </source>
</evidence>
<evidence type="ECO:0000256" key="1">
    <source>
        <dbReference type="ARBA" id="ARBA00023015"/>
    </source>
</evidence>
<accession>R1I6E1</accession>
<dbReference type="PATRIC" id="fig|1292037.4.peg.2515"/>
<dbReference type="InterPro" id="IPR036271">
    <property type="entry name" value="Tet_transcr_reg_TetR-rel_C_sf"/>
</dbReference>
<proteinExistence type="predicted"/>
<name>R1I6E1_9PSEU</name>
<dbReference type="AlphaFoldDB" id="R1I6E1"/>
<dbReference type="PANTHER" id="PTHR30055:SF234">
    <property type="entry name" value="HTH-TYPE TRANSCRIPTIONAL REGULATOR BETI"/>
    <property type="match status" value="1"/>
</dbReference>
<dbReference type="EMBL" id="AOUO01000176">
    <property type="protein sequence ID" value="EOD68076.1"/>
    <property type="molecule type" value="Genomic_DNA"/>
</dbReference>
<dbReference type="Pfam" id="PF00440">
    <property type="entry name" value="TetR_N"/>
    <property type="match status" value="1"/>
</dbReference>
<protein>
    <submittedName>
        <fullName evidence="6">Transcriptional regulator</fullName>
    </submittedName>
</protein>
<feature type="domain" description="HTH tetR-type" evidence="5">
    <location>
        <begin position="4"/>
        <end position="64"/>
    </location>
</feature>
<evidence type="ECO:0000256" key="4">
    <source>
        <dbReference type="PROSITE-ProRule" id="PRU00335"/>
    </source>
</evidence>
<evidence type="ECO:0000313" key="6">
    <source>
        <dbReference type="EMBL" id="EOD68076.1"/>
    </source>
</evidence>
<gene>
    <name evidence="6" type="ORF">H480_13189</name>
</gene>
<dbReference type="PROSITE" id="PS50977">
    <property type="entry name" value="HTH_TETR_2"/>
    <property type="match status" value="1"/>
</dbReference>
<keyword evidence="1" id="KW-0805">Transcription regulation</keyword>
<keyword evidence="3" id="KW-0804">Transcription</keyword>